<evidence type="ECO:0000256" key="3">
    <source>
        <dbReference type="ARBA" id="ARBA00022723"/>
    </source>
</evidence>
<dbReference type="SUPFAM" id="SSF56784">
    <property type="entry name" value="HAD-like"/>
    <property type="match status" value="1"/>
</dbReference>
<dbReference type="EMBL" id="JBGUAW010000003">
    <property type="protein sequence ID" value="MFA9460361.1"/>
    <property type="molecule type" value="Genomic_DNA"/>
</dbReference>
<protein>
    <recommendedName>
        <fullName evidence="6 7">D,D-heptose 1,7-bisphosphate phosphatase</fullName>
        <ecNumber evidence="7">3.1.3.-</ecNumber>
    </recommendedName>
</protein>
<keyword evidence="2 7" id="KW-0963">Cytoplasm</keyword>
<dbReference type="InterPro" id="IPR004446">
    <property type="entry name" value="Heptose_bisP_phosphatase"/>
</dbReference>
<dbReference type="PANTHER" id="PTHR42891:SF1">
    <property type="entry name" value="D-GLYCERO-BETA-D-MANNO-HEPTOSE-1,7-BISPHOSPHATE 7-PHOSPHATASE"/>
    <property type="match status" value="1"/>
</dbReference>
<dbReference type="Pfam" id="PF13242">
    <property type="entry name" value="Hydrolase_like"/>
    <property type="match status" value="1"/>
</dbReference>
<evidence type="ECO:0000256" key="5">
    <source>
        <dbReference type="ARBA" id="ARBA00023277"/>
    </source>
</evidence>
<evidence type="ECO:0000256" key="2">
    <source>
        <dbReference type="ARBA" id="ARBA00022490"/>
    </source>
</evidence>
<dbReference type="InterPro" id="IPR006549">
    <property type="entry name" value="HAD-SF_hydro_IIIA"/>
</dbReference>
<evidence type="ECO:0000256" key="4">
    <source>
        <dbReference type="ARBA" id="ARBA00022801"/>
    </source>
</evidence>
<keyword evidence="5 7" id="KW-0119">Carbohydrate metabolism</keyword>
<dbReference type="NCBIfam" id="NF006506">
    <property type="entry name" value="PRK08942.1"/>
    <property type="match status" value="1"/>
</dbReference>
<comment type="subcellular location">
    <subcellularLocation>
        <location evidence="1 7">Cytoplasm</location>
    </subcellularLocation>
</comment>
<dbReference type="InterPro" id="IPR023214">
    <property type="entry name" value="HAD_sf"/>
</dbReference>
<evidence type="ECO:0000256" key="1">
    <source>
        <dbReference type="ARBA" id="ARBA00004496"/>
    </source>
</evidence>
<dbReference type="GO" id="GO:0034200">
    <property type="term" value="F:D-glycero-beta-D-manno-heptose 1,7-bisphosphate 7-phosphatase activity"/>
    <property type="evidence" value="ECO:0007669"/>
    <property type="project" value="UniProtKB-EC"/>
</dbReference>
<dbReference type="CDD" id="cd07503">
    <property type="entry name" value="HAD_HisB-N"/>
    <property type="match status" value="1"/>
</dbReference>
<gene>
    <name evidence="8" type="primary">gmhB</name>
    <name evidence="8" type="ORF">ACERLL_05915</name>
</gene>
<evidence type="ECO:0000313" key="9">
    <source>
        <dbReference type="Proteomes" id="UP001575181"/>
    </source>
</evidence>
<dbReference type="RefSeq" id="WP_373655144.1">
    <property type="nucleotide sequence ID" value="NZ_JBGUAW010000003.1"/>
</dbReference>
<evidence type="ECO:0000256" key="7">
    <source>
        <dbReference type="PIRNR" id="PIRNR004682"/>
    </source>
</evidence>
<organism evidence="8 9">
    <name type="scientific">Thiohalorhabdus methylotrophus</name>
    <dbReference type="NCBI Taxonomy" id="3242694"/>
    <lineage>
        <taxon>Bacteria</taxon>
        <taxon>Pseudomonadati</taxon>
        <taxon>Pseudomonadota</taxon>
        <taxon>Gammaproteobacteria</taxon>
        <taxon>Thiohalorhabdales</taxon>
        <taxon>Thiohalorhabdaceae</taxon>
        <taxon>Thiohalorhabdus</taxon>
    </lineage>
</organism>
<dbReference type="PANTHER" id="PTHR42891">
    <property type="entry name" value="D-GLYCERO-BETA-D-MANNO-HEPTOSE-1,7-BISPHOSPHATE 7-PHOSPHATASE"/>
    <property type="match status" value="1"/>
</dbReference>
<comment type="similarity">
    <text evidence="7">Belongs to the gmhB family.</text>
</comment>
<dbReference type="Proteomes" id="UP001575181">
    <property type="component" value="Unassembled WGS sequence"/>
</dbReference>
<name>A0ABV4TUV3_9GAMM</name>
<sequence>MTERALPRVVLLDRDGVLNEDRTDYVKSVAEWVWLPGAREAVARLHAAGIRVAVLTNQSCVNKGIVALETLEAVHRRMHGEAETAGGRISAVFHCPHVDADACDCRKPLPGMIHQAAAHFGVDAREIPFVGDAGRDLEAAAAAGARPVLVRTGKGRDTEQGALPPGTLVFDDLPAYTEALLDSSREEPAC</sequence>
<dbReference type="InterPro" id="IPR036412">
    <property type="entry name" value="HAD-like_sf"/>
</dbReference>
<dbReference type="InterPro" id="IPR006543">
    <property type="entry name" value="Histidinol-phos"/>
</dbReference>
<dbReference type="NCBIfam" id="TIGR01656">
    <property type="entry name" value="Histidinol-ppas"/>
    <property type="match status" value="1"/>
</dbReference>
<reference evidence="8 9" key="1">
    <citation type="submission" date="2024-08" db="EMBL/GenBank/DDBJ databases">
        <title>Whole-genome sequencing of halo(alkali)philic microorganisms from hypersaline lakes.</title>
        <authorList>
            <person name="Sorokin D.Y."/>
            <person name="Merkel A.Y."/>
            <person name="Messina E."/>
            <person name="Yakimov M."/>
        </authorList>
    </citation>
    <scope>NUCLEOTIDE SEQUENCE [LARGE SCALE GENOMIC DNA]</scope>
    <source>
        <strain evidence="8 9">Cl-TMA</strain>
    </source>
</reference>
<keyword evidence="9" id="KW-1185">Reference proteome</keyword>
<proteinExistence type="inferred from homology"/>
<keyword evidence="3" id="KW-0479">Metal-binding</keyword>
<dbReference type="NCBIfam" id="TIGR01662">
    <property type="entry name" value="HAD-SF-IIIA"/>
    <property type="match status" value="1"/>
</dbReference>
<dbReference type="Gene3D" id="3.40.50.1000">
    <property type="entry name" value="HAD superfamily/HAD-like"/>
    <property type="match status" value="1"/>
</dbReference>
<accession>A0ABV4TUV3</accession>
<comment type="caution">
    <text evidence="8">The sequence shown here is derived from an EMBL/GenBank/DDBJ whole genome shotgun (WGS) entry which is preliminary data.</text>
</comment>
<dbReference type="EC" id="3.1.3.-" evidence="7"/>
<keyword evidence="4 7" id="KW-0378">Hydrolase</keyword>
<evidence type="ECO:0000256" key="6">
    <source>
        <dbReference type="ARBA" id="ARBA00031828"/>
    </source>
</evidence>
<dbReference type="PIRSF" id="PIRSF004682">
    <property type="entry name" value="GmhB"/>
    <property type="match status" value="1"/>
</dbReference>
<evidence type="ECO:0000313" key="8">
    <source>
        <dbReference type="EMBL" id="MFA9460361.1"/>
    </source>
</evidence>